<dbReference type="Gene3D" id="3.10.180.10">
    <property type="entry name" value="2,3-Dihydroxybiphenyl 1,2-Dioxygenase, domain 1"/>
    <property type="match status" value="2"/>
</dbReference>
<proteinExistence type="predicted"/>
<dbReference type="PANTHER" id="PTHR33993">
    <property type="entry name" value="GLYOXALASE-RELATED"/>
    <property type="match status" value="1"/>
</dbReference>
<dbReference type="InterPro" id="IPR052164">
    <property type="entry name" value="Anthracycline_SecMetBiosynth"/>
</dbReference>
<comment type="caution">
    <text evidence="2">The sequence shown here is derived from an EMBL/GenBank/DDBJ whole genome shotgun (WGS) entry which is preliminary data.</text>
</comment>
<keyword evidence="3" id="KW-1185">Reference proteome</keyword>
<accession>A0ABW7Z5S4</accession>
<dbReference type="Proteomes" id="UP001612741">
    <property type="component" value="Unassembled WGS sequence"/>
</dbReference>
<name>A0ABW7Z5S4_9ACTN</name>
<evidence type="ECO:0000313" key="2">
    <source>
        <dbReference type="EMBL" id="MFI6503443.1"/>
    </source>
</evidence>
<dbReference type="InterPro" id="IPR004360">
    <property type="entry name" value="Glyas_Fos-R_dOase_dom"/>
</dbReference>
<feature type="domain" description="VOC" evidence="1">
    <location>
        <begin position="139"/>
        <end position="254"/>
    </location>
</feature>
<protein>
    <submittedName>
        <fullName evidence="2">VOC family protein</fullName>
    </submittedName>
</protein>
<evidence type="ECO:0000313" key="3">
    <source>
        <dbReference type="Proteomes" id="UP001612741"/>
    </source>
</evidence>
<dbReference type="EMBL" id="JBITGY010000012">
    <property type="protein sequence ID" value="MFI6503443.1"/>
    <property type="molecule type" value="Genomic_DNA"/>
</dbReference>
<feature type="domain" description="VOC" evidence="1">
    <location>
        <begin position="11"/>
        <end position="125"/>
    </location>
</feature>
<dbReference type="SUPFAM" id="SSF54593">
    <property type="entry name" value="Glyoxalase/Bleomycin resistance protein/Dihydroxybiphenyl dioxygenase"/>
    <property type="match status" value="2"/>
</dbReference>
<evidence type="ECO:0000259" key="1">
    <source>
        <dbReference type="PROSITE" id="PS51819"/>
    </source>
</evidence>
<dbReference type="InterPro" id="IPR037523">
    <property type="entry name" value="VOC_core"/>
</dbReference>
<dbReference type="CDD" id="cd07247">
    <property type="entry name" value="SgaA_N_like"/>
    <property type="match status" value="2"/>
</dbReference>
<sequence>MSVRSAYDPGVPCWVDLSTTDVAAAVDFYSDVLGWRAEMIDDPAAGGYGQFYTGDKVVAGVGPLQAEGMPPVWNMYVSTDGAAAVADRVKNAGGAVVAEPFPVFDEGTMGVFQGPDGSVFSVWQPGNHHGAALVNEPGAFCWNELATRDVEAATGFYRSVFGWEPQTSSMGEFEYTEWHNGGRSIAGMMAISPDYPPQVPSHWMSYFSVADLDATLARAREKGATVVVDKVEAPPGPFSILTDPQGAAFAVIQLHENS</sequence>
<dbReference type="InterPro" id="IPR029068">
    <property type="entry name" value="Glyas_Bleomycin-R_OHBP_Dase"/>
</dbReference>
<dbReference type="Pfam" id="PF00903">
    <property type="entry name" value="Glyoxalase"/>
    <property type="match status" value="2"/>
</dbReference>
<dbReference type="PROSITE" id="PS51819">
    <property type="entry name" value="VOC"/>
    <property type="match status" value="2"/>
</dbReference>
<gene>
    <name evidence="2" type="ORF">ACIBG2_39085</name>
</gene>
<organism evidence="2 3">
    <name type="scientific">Nonomuraea typhae</name>
    <dbReference type="NCBI Taxonomy" id="2603600"/>
    <lineage>
        <taxon>Bacteria</taxon>
        <taxon>Bacillati</taxon>
        <taxon>Actinomycetota</taxon>
        <taxon>Actinomycetes</taxon>
        <taxon>Streptosporangiales</taxon>
        <taxon>Streptosporangiaceae</taxon>
        <taxon>Nonomuraea</taxon>
    </lineage>
</organism>
<dbReference type="RefSeq" id="WP_397089224.1">
    <property type="nucleotide sequence ID" value="NZ_JBITGY010000012.1"/>
</dbReference>
<dbReference type="PANTHER" id="PTHR33993:SF14">
    <property type="entry name" value="GB|AAF24581.1"/>
    <property type="match status" value="1"/>
</dbReference>
<reference evidence="2 3" key="1">
    <citation type="submission" date="2024-10" db="EMBL/GenBank/DDBJ databases">
        <title>The Natural Products Discovery Center: Release of the First 8490 Sequenced Strains for Exploring Actinobacteria Biosynthetic Diversity.</title>
        <authorList>
            <person name="Kalkreuter E."/>
            <person name="Kautsar S.A."/>
            <person name="Yang D."/>
            <person name="Bader C.D."/>
            <person name="Teijaro C.N."/>
            <person name="Fluegel L."/>
            <person name="Davis C.M."/>
            <person name="Simpson J.R."/>
            <person name="Lauterbach L."/>
            <person name="Steele A.D."/>
            <person name="Gui C."/>
            <person name="Meng S."/>
            <person name="Li G."/>
            <person name="Viehrig K."/>
            <person name="Ye F."/>
            <person name="Su P."/>
            <person name="Kiefer A.F."/>
            <person name="Nichols A."/>
            <person name="Cepeda A.J."/>
            <person name="Yan W."/>
            <person name="Fan B."/>
            <person name="Jiang Y."/>
            <person name="Adhikari A."/>
            <person name="Zheng C.-J."/>
            <person name="Schuster L."/>
            <person name="Cowan T.M."/>
            <person name="Smanski M.J."/>
            <person name="Chevrette M.G."/>
            <person name="De Carvalho L.P.S."/>
            <person name="Shen B."/>
        </authorList>
    </citation>
    <scope>NUCLEOTIDE SEQUENCE [LARGE SCALE GENOMIC DNA]</scope>
    <source>
        <strain evidence="2 3">NPDC050545</strain>
    </source>
</reference>